<evidence type="ECO:0000313" key="2">
    <source>
        <dbReference type="Proteomes" id="UP000184420"/>
    </source>
</evidence>
<gene>
    <name evidence="1" type="ORF">SAMN05444266_105382</name>
</gene>
<accession>A0A1M7ECC3</accession>
<dbReference type="RefSeq" id="WP_073082378.1">
    <property type="nucleotide sequence ID" value="NZ_FRBL01000005.1"/>
</dbReference>
<dbReference type="EMBL" id="FRBL01000005">
    <property type="protein sequence ID" value="SHL89394.1"/>
    <property type="molecule type" value="Genomic_DNA"/>
</dbReference>
<organism evidence="1 2">
    <name type="scientific">Chitinophaga jiangningensis</name>
    <dbReference type="NCBI Taxonomy" id="1419482"/>
    <lineage>
        <taxon>Bacteria</taxon>
        <taxon>Pseudomonadati</taxon>
        <taxon>Bacteroidota</taxon>
        <taxon>Chitinophagia</taxon>
        <taxon>Chitinophagales</taxon>
        <taxon>Chitinophagaceae</taxon>
        <taxon>Chitinophaga</taxon>
    </lineage>
</organism>
<protein>
    <submittedName>
        <fullName evidence="1">Uncharacterized protein</fullName>
    </submittedName>
</protein>
<keyword evidence="2" id="KW-1185">Reference proteome</keyword>
<name>A0A1M7ECC3_9BACT</name>
<reference evidence="1 2" key="1">
    <citation type="submission" date="2016-11" db="EMBL/GenBank/DDBJ databases">
        <authorList>
            <person name="Jaros S."/>
            <person name="Januszkiewicz K."/>
            <person name="Wedrychowicz H."/>
        </authorList>
    </citation>
    <scope>NUCLEOTIDE SEQUENCE [LARGE SCALE GENOMIC DNA]</scope>
    <source>
        <strain evidence="1 2">DSM 27406</strain>
    </source>
</reference>
<dbReference type="Proteomes" id="UP000184420">
    <property type="component" value="Unassembled WGS sequence"/>
</dbReference>
<dbReference type="AlphaFoldDB" id="A0A1M7ECC3"/>
<dbReference type="OrthoDB" id="678991at2"/>
<proteinExistence type="predicted"/>
<evidence type="ECO:0000313" key="1">
    <source>
        <dbReference type="EMBL" id="SHL89394.1"/>
    </source>
</evidence>
<sequence>MENIATYPEWHQLPFSLTNAELINPKEVVEEFCWQFSLSEIRTLLKEWYAASLSDDVADSKSIFITYTALEKLIEAIYQINKMETPEE</sequence>